<keyword evidence="1 4" id="KW-0479">Metal-binding</keyword>
<evidence type="ECO:0000256" key="2">
    <source>
        <dbReference type="ARBA" id="ARBA00022771"/>
    </source>
</evidence>
<dbReference type="PROSITE" id="PS50103">
    <property type="entry name" value="ZF_C3H1"/>
    <property type="match status" value="1"/>
</dbReference>
<dbReference type="Gene3D" id="4.10.1000.10">
    <property type="entry name" value="Zinc finger, CCCH-type"/>
    <property type="match status" value="1"/>
</dbReference>
<evidence type="ECO:0000313" key="8">
    <source>
        <dbReference type="Proteomes" id="UP000054097"/>
    </source>
</evidence>
<evidence type="ECO:0000256" key="4">
    <source>
        <dbReference type="PROSITE-ProRule" id="PRU00723"/>
    </source>
</evidence>
<feature type="compositionally biased region" description="Low complexity" evidence="5">
    <location>
        <begin position="17"/>
        <end position="43"/>
    </location>
</feature>
<dbReference type="GO" id="GO:0008270">
    <property type="term" value="F:zinc ion binding"/>
    <property type="evidence" value="ECO:0007669"/>
    <property type="project" value="UniProtKB-KW"/>
</dbReference>
<feature type="compositionally biased region" description="Basic and acidic residues" evidence="5">
    <location>
        <begin position="95"/>
        <end position="104"/>
    </location>
</feature>
<dbReference type="SUPFAM" id="SSF90229">
    <property type="entry name" value="CCCH zinc finger"/>
    <property type="match status" value="1"/>
</dbReference>
<evidence type="ECO:0000313" key="7">
    <source>
        <dbReference type="EMBL" id="KIM22464.1"/>
    </source>
</evidence>
<evidence type="ECO:0000256" key="5">
    <source>
        <dbReference type="SAM" id="MobiDB-lite"/>
    </source>
</evidence>
<evidence type="ECO:0000259" key="6">
    <source>
        <dbReference type="PROSITE" id="PS50103"/>
    </source>
</evidence>
<dbReference type="HOGENOM" id="CLU_569991_0_0_1"/>
<dbReference type="InterPro" id="IPR041367">
    <property type="entry name" value="Znf-CCCH_4"/>
</dbReference>
<reference evidence="7 8" key="1">
    <citation type="submission" date="2014-04" db="EMBL/GenBank/DDBJ databases">
        <authorList>
            <consortium name="DOE Joint Genome Institute"/>
            <person name="Kuo A."/>
            <person name="Zuccaro A."/>
            <person name="Kohler A."/>
            <person name="Nagy L.G."/>
            <person name="Floudas D."/>
            <person name="Copeland A."/>
            <person name="Barry K.W."/>
            <person name="Cichocki N."/>
            <person name="Veneault-Fourrey C."/>
            <person name="LaButti K."/>
            <person name="Lindquist E.A."/>
            <person name="Lipzen A."/>
            <person name="Lundell T."/>
            <person name="Morin E."/>
            <person name="Murat C."/>
            <person name="Sun H."/>
            <person name="Tunlid A."/>
            <person name="Henrissat B."/>
            <person name="Grigoriev I.V."/>
            <person name="Hibbett D.S."/>
            <person name="Martin F."/>
            <person name="Nordberg H.P."/>
            <person name="Cantor M.N."/>
            <person name="Hua S.X."/>
        </authorList>
    </citation>
    <scope>NUCLEOTIDE SEQUENCE [LARGE SCALE GENOMIC DNA]</scope>
    <source>
        <strain evidence="7 8">MAFF 305830</strain>
    </source>
</reference>
<sequence>MTPAGTRVAVRKDSINSPTTSTFASSSGATSASASAAASSTSTKGAQSDSGFFSKPKQKLPSFRKKPGTGAAATTSTGASAADGPPVAYSNPFEDAMKSLRKSNDSPANNAPNPVSSGNTIVGSTPTGTPGISSKTGKPKKKLRWDDAQLEKIKYIERAIYDDDIPGSSGFHGQSYRDLDRAEGNLLKHMVAQIEWFEPPRVTPRGESSKEANIQAEREMSALAAFYQGQPPDTPVEPPQLAALPPTADDAGVTTMLLGTQIDEMIQGGGVRPDTLMTAGHWLGQLGMEGMFPPQPQPPAPAPGQEGITDILNKLMKVVNQPEPGTFGASPYGNGAPPAGGYAQNPPAAAGIPNVDNAALMNALAALGVIPGSTPQQPPQNDGSSYGGGAYGGPGAAGGQPYGGGSAAMTSGLPPPLGMPSRDEQEDRWKRSAIKGDALNAAGKRGKRKDVPASQNTWKPLCTFFARGKCRFGEECDFSHDPSKLPK</sequence>
<dbReference type="OrthoDB" id="6159439at2759"/>
<dbReference type="Pfam" id="PF18044">
    <property type="entry name" value="zf-CCCH_4"/>
    <property type="match status" value="1"/>
</dbReference>
<evidence type="ECO:0000256" key="3">
    <source>
        <dbReference type="ARBA" id="ARBA00022833"/>
    </source>
</evidence>
<feature type="domain" description="C3H1-type" evidence="6">
    <location>
        <begin position="461"/>
        <end position="483"/>
    </location>
</feature>
<dbReference type="InterPro" id="IPR000571">
    <property type="entry name" value="Znf_CCCH"/>
</dbReference>
<feature type="compositionally biased region" description="Basic and acidic residues" evidence="5">
    <location>
        <begin position="421"/>
        <end position="430"/>
    </location>
</feature>
<name>A0A0C3AQW9_SERVB</name>
<feature type="compositionally biased region" description="Polar residues" evidence="5">
    <location>
        <begin position="373"/>
        <end position="382"/>
    </location>
</feature>
<feature type="region of interest" description="Disordered" evidence="5">
    <location>
        <begin position="1"/>
        <end position="143"/>
    </location>
</feature>
<dbReference type="Proteomes" id="UP000054097">
    <property type="component" value="Unassembled WGS sequence"/>
</dbReference>
<keyword evidence="8" id="KW-1185">Reference proteome</keyword>
<feature type="zinc finger region" description="C3H1-type" evidence="4">
    <location>
        <begin position="461"/>
        <end position="483"/>
    </location>
</feature>
<protein>
    <recommendedName>
        <fullName evidence="6">C3H1-type domain-containing protein</fullName>
    </recommendedName>
</protein>
<dbReference type="InterPro" id="IPR036855">
    <property type="entry name" value="Znf_CCCH_sf"/>
</dbReference>
<organism evidence="7 8">
    <name type="scientific">Serendipita vermifera MAFF 305830</name>
    <dbReference type="NCBI Taxonomy" id="933852"/>
    <lineage>
        <taxon>Eukaryota</taxon>
        <taxon>Fungi</taxon>
        <taxon>Dikarya</taxon>
        <taxon>Basidiomycota</taxon>
        <taxon>Agaricomycotina</taxon>
        <taxon>Agaricomycetes</taxon>
        <taxon>Sebacinales</taxon>
        <taxon>Serendipitaceae</taxon>
        <taxon>Serendipita</taxon>
    </lineage>
</organism>
<keyword evidence="3 4" id="KW-0862">Zinc</keyword>
<feature type="compositionally biased region" description="Low complexity" evidence="5">
    <location>
        <begin position="68"/>
        <end position="82"/>
    </location>
</feature>
<dbReference type="AlphaFoldDB" id="A0A0C3AQW9"/>
<dbReference type="EMBL" id="KN824355">
    <property type="protein sequence ID" value="KIM22464.1"/>
    <property type="molecule type" value="Genomic_DNA"/>
</dbReference>
<feature type="compositionally biased region" description="Gly residues" evidence="5">
    <location>
        <begin position="385"/>
        <end position="406"/>
    </location>
</feature>
<proteinExistence type="predicted"/>
<dbReference type="SMART" id="SM00356">
    <property type="entry name" value="ZnF_C3H1"/>
    <property type="match status" value="1"/>
</dbReference>
<accession>A0A0C3AQW9</accession>
<keyword evidence="2 4" id="KW-0863">Zinc-finger</keyword>
<dbReference type="STRING" id="933852.A0A0C3AQW9"/>
<reference evidence="8" key="2">
    <citation type="submission" date="2015-01" db="EMBL/GenBank/DDBJ databases">
        <title>Evolutionary Origins and Diversification of the Mycorrhizal Mutualists.</title>
        <authorList>
            <consortium name="DOE Joint Genome Institute"/>
            <consortium name="Mycorrhizal Genomics Consortium"/>
            <person name="Kohler A."/>
            <person name="Kuo A."/>
            <person name="Nagy L.G."/>
            <person name="Floudas D."/>
            <person name="Copeland A."/>
            <person name="Barry K.W."/>
            <person name="Cichocki N."/>
            <person name="Veneault-Fourrey C."/>
            <person name="LaButti K."/>
            <person name="Lindquist E.A."/>
            <person name="Lipzen A."/>
            <person name="Lundell T."/>
            <person name="Morin E."/>
            <person name="Murat C."/>
            <person name="Riley R."/>
            <person name="Ohm R."/>
            <person name="Sun H."/>
            <person name="Tunlid A."/>
            <person name="Henrissat B."/>
            <person name="Grigoriev I.V."/>
            <person name="Hibbett D.S."/>
            <person name="Martin F."/>
        </authorList>
    </citation>
    <scope>NUCLEOTIDE SEQUENCE [LARGE SCALE GENOMIC DNA]</scope>
    <source>
        <strain evidence="8">MAFF 305830</strain>
    </source>
</reference>
<feature type="compositionally biased region" description="Basic residues" evidence="5">
    <location>
        <begin position="56"/>
        <end position="67"/>
    </location>
</feature>
<evidence type="ECO:0000256" key="1">
    <source>
        <dbReference type="ARBA" id="ARBA00022723"/>
    </source>
</evidence>
<feature type="compositionally biased region" description="Low complexity" evidence="5">
    <location>
        <begin position="105"/>
        <end position="117"/>
    </location>
</feature>
<feature type="region of interest" description="Disordered" evidence="5">
    <location>
        <begin position="371"/>
        <end position="454"/>
    </location>
</feature>
<feature type="compositionally biased region" description="Polar residues" evidence="5">
    <location>
        <begin position="118"/>
        <end position="136"/>
    </location>
</feature>
<gene>
    <name evidence="7" type="ORF">M408DRAFT_18176</name>
</gene>